<reference evidence="2" key="3">
    <citation type="submission" date="2014-01" db="EMBL/GenBank/DDBJ databases">
        <title>Evolution of pathogenesis and genome organization in the Tremellales.</title>
        <authorList>
            <person name="Cuomo C."/>
            <person name="Litvintseva A."/>
            <person name="Heitman J."/>
            <person name="Chen Y."/>
            <person name="Sun S."/>
            <person name="Springer D."/>
            <person name="Dromer F."/>
            <person name="Young S."/>
            <person name="Zeng Q."/>
            <person name="Chapman S."/>
            <person name="Gujja S."/>
            <person name="Saif S."/>
            <person name="Birren B."/>
        </authorList>
    </citation>
    <scope>NUCLEOTIDE SEQUENCE</scope>
    <source>
        <strain evidence="2">CBS 10118</strain>
    </source>
</reference>
<gene>
    <name evidence="2" type="ORF">I302_01427</name>
    <name evidence="3" type="ORF">I302_102734</name>
</gene>
<dbReference type="EMBL" id="KI894018">
    <property type="protein sequence ID" value="OCF29914.1"/>
    <property type="molecule type" value="Genomic_DNA"/>
</dbReference>
<keyword evidence="4" id="KW-1185">Reference proteome</keyword>
<dbReference type="GeneID" id="30205826"/>
<evidence type="ECO:0000313" key="3">
    <source>
        <dbReference type="EMBL" id="WVW80748.1"/>
    </source>
</evidence>
<dbReference type="EMBL" id="CP144541">
    <property type="protein sequence ID" value="WVW80748.1"/>
    <property type="molecule type" value="Genomic_DNA"/>
</dbReference>
<name>A0A1B9GFT2_9TREE</name>
<reference evidence="3" key="4">
    <citation type="submission" date="2024-02" db="EMBL/GenBank/DDBJ databases">
        <title>Comparative genomics of Cryptococcus and Kwoniella reveals pathogenesis evolution and contrasting modes of karyotype evolution via chromosome fusion or intercentromeric recombination.</title>
        <authorList>
            <person name="Coelho M.A."/>
            <person name="David-Palma M."/>
            <person name="Shea T."/>
            <person name="Bowers K."/>
            <person name="McGinley-Smith S."/>
            <person name="Mohammad A.W."/>
            <person name="Gnirke A."/>
            <person name="Yurkov A.M."/>
            <person name="Nowrousian M."/>
            <person name="Sun S."/>
            <person name="Cuomo C.A."/>
            <person name="Heitman J."/>
        </authorList>
    </citation>
    <scope>NUCLEOTIDE SEQUENCE</scope>
    <source>
        <strain evidence="3">CBS 10118</strain>
    </source>
</reference>
<sequence>MDTLTLTKPNPESSVHDGQEAAAPSSAASDRESSTQHGSSDDSIGDASHWESSTRHGSSDDSIGDASHRKSSIQQGSSDDSILGVNALAQRLRTATNAAAAGTEDIFLCSQFRAIANNENGAKDLAHTLLTASKVLSEMEDSEKMACNLRDNLTCVFEYAKRVRTALYKPTATLGEDALKAINHGDEWELEQLYRGAIRSRNLKRPSDLKETIGMLHKIDEWRKNREPLEEMTCETRSGAESPKHSWNCIRDAGVPREPSSTHTTSAIDETNAQPLTLENILHNGTSPSRPQLSIDLMNFASTRPGKCRSMNQVEVLHSLATNAHLTDLRASSIEVIDYAMAKEMSQTLRTLSGRVEYLSENITSQPGKSIRRFMDREDTAEATSCLNSVSGRFPSILNLDPDDVERMGNDLVTFATMLRSVRSGADKAGIKYY</sequence>
<dbReference type="VEuPathDB" id="FungiDB:I302_01427"/>
<reference evidence="2" key="1">
    <citation type="submission" date="2013-07" db="EMBL/GenBank/DDBJ databases">
        <title>The Genome Sequence of Cryptococcus bestiolae CBS10118.</title>
        <authorList>
            <consortium name="The Broad Institute Genome Sequencing Platform"/>
            <person name="Cuomo C."/>
            <person name="Litvintseva A."/>
            <person name="Chen Y."/>
            <person name="Heitman J."/>
            <person name="Sun S."/>
            <person name="Springer D."/>
            <person name="Dromer F."/>
            <person name="Young S.K."/>
            <person name="Zeng Q."/>
            <person name="Gargeya S."/>
            <person name="Fitzgerald M."/>
            <person name="Abouelleil A."/>
            <person name="Alvarado L."/>
            <person name="Berlin A.M."/>
            <person name="Chapman S.B."/>
            <person name="Dewar J."/>
            <person name="Goldberg J."/>
            <person name="Griggs A."/>
            <person name="Gujja S."/>
            <person name="Hansen M."/>
            <person name="Howarth C."/>
            <person name="Imamovic A."/>
            <person name="Larimer J."/>
            <person name="McCowan C."/>
            <person name="Murphy C."/>
            <person name="Pearson M."/>
            <person name="Priest M."/>
            <person name="Roberts A."/>
            <person name="Saif S."/>
            <person name="Shea T."/>
            <person name="Sykes S."/>
            <person name="Wortman J."/>
            <person name="Nusbaum C."/>
            <person name="Birren B."/>
        </authorList>
    </citation>
    <scope>NUCLEOTIDE SEQUENCE [LARGE SCALE GENOMIC DNA]</scope>
    <source>
        <strain evidence="2">CBS 10118</strain>
    </source>
</reference>
<accession>A0A1B9GFT2</accession>
<feature type="compositionally biased region" description="Basic and acidic residues" evidence="1">
    <location>
        <begin position="48"/>
        <end position="59"/>
    </location>
</feature>
<dbReference type="KEGG" id="kbi:30205826"/>
<evidence type="ECO:0000313" key="4">
    <source>
        <dbReference type="Proteomes" id="UP000092730"/>
    </source>
</evidence>
<feature type="region of interest" description="Disordered" evidence="1">
    <location>
        <begin position="1"/>
        <end position="79"/>
    </location>
</feature>
<proteinExistence type="predicted"/>
<evidence type="ECO:0000313" key="2">
    <source>
        <dbReference type="EMBL" id="OCF29914.1"/>
    </source>
</evidence>
<dbReference type="Proteomes" id="UP000092730">
    <property type="component" value="Chromosome 1"/>
</dbReference>
<protein>
    <submittedName>
        <fullName evidence="2">Uncharacterized protein</fullName>
    </submittedName>
</protein>
<dbReference type="RefSeq" id="XP_019050984.1">
    <property type="nucleotide sequence ID" value="XM_019188106.1"/>
</dbReference>
<reference evidence="3" key="2">
    <citation type="submission" date="2013-07" db="EMBL/GenBank/DDBJ databases">
        <authorList>
            <consortium name="The Broad Institute Genome Sequencing Platform"/>
            <person name="Cuomo C."/>
            <person name="Litvintseva A."/>
            <person name="Chen Y."/>
            <person name="Heitman J."/>
            <person name="Sun S."/>
            <person name="Springer D."/>
            <person name="Dromer F."/>
            <person name="Young S.K."/>
            <person name="Zeng Q."/>
            <person name="Gargeya S."/>
            <person name="Fitzgerald M."/>
            <person name="Abouelleil A."/>
            <person name="Alvarado L."/>
            <person name="Berlin A.M."/>
            <person name="Chapman S.B."/>
            <person name="Dewar J."/>
            <person name="Goldberg J."/>
            <person name="Griggs A."/>
            <person name="Gujja S."/>
            <person name="Hansen M."/>
            <person name="Howarth C."/>
            <person name="Imamovic A."/>
            <person name="Larimer J."/>
            <person name="McCowan C."/>
            <person name="Murphy C."/>
            <person name="Pearson M."/>
            <person name="Priest M."/>
            <person name="Roberts A."/>
            <person name="Saif S."/>
            <person name="Shea T."/>
            <person name="Sykes S."/>
            <person name="Wortman J."/>
            <person name="Nusbaum C."/>
            <person name="Birren B."/>
        </authorList>
    </citation>
    <scope>NUCLEOTIDE SEQUENCE</scope>
    <source>
        <strain evidence="3">CBS 10118</strain>
    </source>
</reference>
<organism evidence="2">
    <name type="scientific">Kwoniella bestiolae CBS 10118</name>
    <dbReference type="NCBI Taxonomy" id="1296100"/>
    <lineage>
        <taxon>Eukaryota</taxon>
        <taxon>Fungi</taxon>
        <taxon>Dikarya</taxon>
        <taxon>Basidiomycota</taxon>
        <taxon>Agaricomycotina</taxon>
        <taxon>Tremellomycetes</taxon>
        <taxon>Tremellales</taxon>
        <taxon>Cryptococcaceae</taxon>
        <taxon>Kwoniella</taxon>
    </lineage>
</organism>
<feature type="compositionally biased region" description="Polar residues" evidence="1">
    <location>
        <begin position="1"/>
        <end position="13"/>
    </location>
</feature>
<evidence type="ECO:0000256" key="1">
    <source>
        <dbReference type="SAM" id="MobiDB-lite"/>
    </source>
</evidence>
<dbReference type="AlphaFoldDB" id="A0A1B9GFT2"/>